<keyword evidence="2" id="KW-0812">Transmembrane</keyword>
<proteinExistence type="predicted"/>
<dbReference type="SUPFAM" id="SSF103473">
    <property type="entry name" value="MFS general substrate transporter"/>
    <property type="match status" value="1"/>
</dbReference>
<feature type="transmembrane region" description="Helical" evidence="2">
    <location>
        <begin position="110"/>
        <end position="131"/>
    </location>
</feature>
<dbReference type="InterPro" id="IPR036259">
    <property type="entry name" value="MFS_trans_sf"/>
</dbReference>
<feature type="transmembrane region" description="Helical" evidence="2">
    <location>
        <begin position="294"/>
        <end position="312"/>
    </location>
</feature>
<dbReference type="PANTHER" id="PTHR23525">
    <property type="entry name" value="TRANSPORTER, PUTATIVE-RELATED"/>
    <property type="match status" value="1"/>
</dbReference>
<dbReference type="EMBL" id="CYKH01001164">
    <property type="protein sequence ID" value="CUG85416.1"/>
    <property type="molecule type" value="Genomic_DNA"/>
</dbReference>
<dbReference type="Proteomes" id="UP000051952">
    <property type="component" value="Unassembled WGS sequence"/>
</dbReference>
<feature type="compositionally biased region" description="Basic and acidic residues" evidence="1">
    <location>
        <begin position="463"/>
        <end position="474"/>
    </location>
</feature>
<feature type="transmembrane region" description="Helical" evidence="2">
    <location>
        <begin position="333"/>
        <end position="358"/>
    </location>
</feature>
<protein>
    <submittedName>
        <fullName evidence="3">MFS transporter, putative</fullName>
    </submittedName>
</protein>
<feature type="transmembrane region" description="Helical" evidence="2">
    <location>
        <begin position="180"/>
        <end position="202"/>
    </location>
</feature>
<organism evidence="3 4">
    <name type="scientific">Bodo saltans</name>
    <name type="common">Flagellated protozoan</name>
    <dbReference type="NCBI Taxonomy" id="75058"/>
    <lineage>
        <taxon>Eukaryota</taxon>
        <taxon>Discoba</taxon>
        <taxon>Euglenozoa</taxon>
        <taxon>Kinetoplastea</taxon>
        <taxon>Metakinetoplastina</taxon>
        <taxon>Eubodonida</taxon>
        <taxon>Bodonidae</taxon>
        <taxon>Bodo</taxon>
    </lineage>
</organism>
<dbReference type="OrthoDB" id="541403at2759"/>
<evidence type="ECO:0000313" key="3">
    <source>
        <dbReference type="EMBL" id="CUG85416.1"/>
    </source>
</evidence>
<keyword evidence="2" id="KW-1133">Transmembrane helix</keyword>
<reference evidence="4" key="1">
    <citation type="submission" date="2015-09" db="EMBL/GenBank/DDBJ databases">
        <authorList>
            <consortium name="Pathogen Informatics"/>
        </authorList>
    </citation>
    <scope>NUCLEOTIDE SEQUENCE [LARGE SCALE GENOMIC DNA]</scope>
    <source>
        <strain evidence="4">Lake Konstanz</strain>
    </source>
</reference>
<dbReference type="InterPro" id="IPR011701">
    <property type="entry name" value="MFS"/>
</dbReference>
<feature type="transmembrane region" description="Helical" evidence="2">
    <location>
        <begin position="52"/>
        <end position="73"/>
    </location>
</feature>
<feature type="transmembrane region" description="Helical" evidence="2">
    <location>
        <begin position="265"/>
        <end position="288"/>
    </location>
</feature>
<dbReference type="PANTHER" id="PTHR23525:SF1">
    <property type="entry name" value="NODULIN-LIKE DOMAIN-CONTAINING PROTEIN"/>
    <property type="match status" value="1"/>
</dbReference>
<keyword evidence="4" id="KW-1185">Reference proteome</keyword>
<feature type="transmembrane region" description="Helical" evidence="2">
    <location>
        <begin position="20"/>
        <end position="40"/>
    </location>
</feature>
<gene>
    <name evidence="3" type="ORF">BSAL_89750</name>
</gene>
<dbReference type="AlphaFoldDB" id="A0A0S4J672"/>
<sequence length="488" mass="52527">MASLLLRRWVPQARDEVFAVLEYCTTNSVATSLWLYVFWAPWLYETFDDSNTIVGALSAVNGIFEIIGAVAGGYACDAGKWTKHFVVRTSMAIGLVAFSLHLAGFLTGTLWILAVAQAVLGLFMGLSLSSVEGLMADVVPSGNRDYIYSVKSFLEMAAPLVGCVVSVTLMLLLGNQFSRPILVAANLAGLLVQTVGASRMYWFLRNFPVRNAVAEPEEQQGVIEGTTTLPEEDTQQQIVTHARLQSCGACVPITRLPHVIAVHDTVLIVGSGLTTMYFSLFMIQAYHISPVTTALLQGACGLCSASLVALVGRAGASKGRALTIFVAKLSGALLLLFIVCANGTSFAPLPIMFAAYALRFGCMNCCAGITRSLLMDIVPPSQRARWSAVESLQNASWSGTSAVGGMVADRYGYGTAFLVTFGFHLTSASLLVPCLNTDDRPYLFKKEPQENVAVDEEEASTSETRDSELKDLPEKVNLPITRSSDELL</sequence>
<dbReference type="Gene3D" id="1.20.1250.20">
    <property type="entry name" value="MFS general substrate transporter like domains"/>
    <property type="match status" value="2"/>
</dbReference>
<feature type="region of interest" description="Disordered" evidence="1">
    <location>
        <begin position="446"/>
        <end position="488"/>
    </location>
</feature>
<accession>A0A0S4J672</accession>
<evidence type="ECO:0000256" key="1">
    <source>
        <dbReference type="SAM" id="MobiDB-lite"/>
    </source>
</evidence>
<evidence type="ECO:0000313" key="4">
    <source>
        <dbReference type="Proteomes" id="UP000051952"/>
    </source>
</evidence>
<dbReference type="Pfam" id="PF07690">
    <property type="entry name" value="MFS_1"/>
    <property type="match status" value="1"/>
</dbReference>
<dbReference type="GO" id="GO:0022857">
    <property type="term" value="F:transmembrane transporter activity"/>
    <property type="evidence" value="ECO:0007669"/>
    <property type="project" value="InterPro"/>
</dbReference>
<keyword evidence="2" id="KW-0472">Membrane</keyword>
<dbReference type="OMA" id="IATHAII"/>
<dbReference type="VEuPathDB" id="TriTrypDB:BSAL_89750"/>
<name>A0A0S4J672_BODSA</name>
<feature type="transmembrane region" description="Helical" evidence="2">
    <location>
        <begin position="152"/>
        <end position="174"/>
    </location>
</feature>
<feature type="transmembrane region" description="Helical" evidence="2">
    <location>
        <begin position="85"/>
        <end position="104"/>
    </location>
</feature>
<evidence type="ECO:0000256" key="2">
    <source>
        <dbReference type="SAM" id="Phobius"/>
    </source>
</evidence>